<keyword evidence="2" id="KW-1185">Reference proteome</keyword>
<evidence type="ECO:0000313" key="2">
    <source>
        <dbReference type="Proteomes" id="UP000276133"/>
    </source>
</evidence>
<protein>
    <submittedName>
        <fullName evidence="1">Uncharacterized protein</fullName>
    </submittedName>
</protein>
<reference evidence="1 2" key="1">
    <citation type="journal article" date="2018" name="Sci. Rep.">
        <title>Genomic signatures of local adaptation to the degree of environmental predictability in rotifers.</title>
        <authorList>
            <person name="Franch-Gras L."/>
            <person name="Hahn C."/>
            <person name="Garcia-Roger E.M."/>
            <person name="Carmona M.J."/>
            <person name="Serra M."/>
            <person name="Gomez A."/>
        </authorList>
    </citation>
    <scope>NUCLEOTIDE SEQUENCE [LARGE SCALE GENOMIC DNA]</scope>
    <source>
        <strain evidence="1">HYR1</strain>
    </source>
</reference>
<organism evidence="1 2">
    <name type="scientific">Brachionus plicatilis</name>
    <name type="common">Marine rotifer</name>
    <name type="synonym">Brachionus muelleri</name>
    <dbReference type="NCBI Taxonomy" id="10195"/>
    <lineage>
        <taxon>Eukaryota</taxon>
        <taxon>Metazoa</taxon>
        <taxon>Spiralia</taxon>
        <taxon>Gnathifera</taxon>
        <taxon>Rotifera</taxon>
        <taxon>Eurotatoria</taxon>
        <taxon>Monogononta</taxon>
        <taxon>Pseudotrocha</taxon>
        <taxon>Ploima</taxon>
        <taxon>Brachionidae</taxon>
        <taxon>Brachionus</taxon>
    </lineage>
</organism>
<proteinExistence type="predicted"/>
<gene>
    <name evidence="1" type="ORF">BpHYR1_039473</name>
</gene>
<dbReference type="AlphaFoldDB" id="A0A3M7QTF7"/>
<dbReference type="EMBL" id="REGN01005201">
    <property type="protein sequence ID" value="RNA14394.1"/>
    <property type="molecule type" value="Genomic_DNA"/>
</dbReference>
<accession>A0A3M7QTF7</accession>
<sequence length="121" mass="13930">MIYLIQYLCRKIVQHFVGYSYKNVKLFNFGISTNLSIQIKKKSLKCKFRRLLHKFFVSLIIKLEAFEAKYFHSSTDAEPVLSLKDPFSIDDEPIVEKDLCSTSVSENLVGIDEISSNNAET</sequence>
<dbReference type="Proteomes" id="UP000276133">
    <property type="component" value="Unassembled WGS sequence"/>
</dbReference>
<evidence type="ECO:0000313" key="1">
    <source>
        <dbReference type="EMBL" id="RNA14394.1"/>
    </source>
</evidence>
<name>A0A3M7QTF7_BRAPC</name>
<comment type="caution">
    <text evidence="1">The sequence shown here is derived from an EMBL/GenBank/DDBJ whole genome shotgun (WGS) entry which is preliminary data.</text>
</comment>